<evidence type="ECO:0000313" key="3">
    <source>
        <dbReference type="Proteomes" id="UP000324222"/>
    </source>
</evidence>
<comment type="caution">
    <text evidence="2">The sequence shown here is derived from an EMBL/GenBank/DDBJ whole genome shotgun (WGS) entry which is preliminary data.</text>
</comment>
<dbReference type="AlphaFoldDB" id="A0A5B7G4R3"/>
<keyword evidence="3" id="KW-1185">Reference proteome</keyword>
<evidence type="ECO:0000256" key="1">
    <source>
        <dbReference type="SAM" id="Phobius"/>
    </source>
</evidence>
<sequence length="111" mass="11861">MEVVGAVLPVDMTNVSRDEGEGGVPGSMEVVGVGAEGVVDGVVEKDLSPEIQYMGHIAYSVVAPVIISFGILTNVLNLVVLSRPSLRGPTFKFQNLKMGELKVSTWHNNHE</sequence>
<keyword evidence="1" id="KW-0812">Transmembrane</keyword>
<feature type="transmembrane region" description="Helical" evidence="1">
    <location>
        <begin position="57"/>
        <end position="81"/>
    </location>
</feature>
<dbReference type="OrthoDB" id="10033446at2759"/>
<protein>
    <submittedName>
        <fullName evidence="2">Uncharacterized protein</fullName>
    </submittedName>
</protein>
<organism evidence="2 3">
    <name type="scientific">Portunus trituberculatus</name>
    <name type="common">Swimming crab</name>
    <name type="synonym">Neptunus trituberculatus</name>
    <dbReference type="NCBI Taxonomy" id="210409"/>
    <lineage>
        <taxon>Eukaryota</taxon>
        <taxon>Metazoa</taxon>
        <taxon>Ecdysozoa</taxon>
        <taxon>Arthropoda</taxon>
        <taxon>Crustacea</taxon>
        <taxon>Multicrustacea</taxon>
        <taxon>Malacostraca</taxon>
        <taxon>Eumalacostraca</taxon>
        <taxon>Eucarida</taxon>
        <taxon>Decapoda</taxon>
        <taxon>Pleocyemata</taxon>
        <taxon>Brachyura</taxon>
        <taxon>Eubrachyura</taxon>
        <taxon>Portunoidea</taxon>
        <taxon>Portunidae</taxon>
        <taxon>Portuninae</taxon>
        <taxon>Portunus</taxon>
    </lineage>
</organism>
<name>A0A5B7G4R3_PORTR</name>
<reference evidence="2 3" key="1">
    <citation type="submission" date="2019-05" db="EMBL/GenBank/DDBJ databases">
        <title>Another draft genome of Portunus trituberculatus and its Hox gene families provides insights of decapod evolution.</title>
        <authorList>
            <person name="Jeong J.-H."/>
            <person name="Song I."/>
            <person name="Kim S."/>
            <person name="Choi T."/>
            <person name="Kim D."/>
            <person name="Ryu S."/>
            <person name="Kim W."/>
        </authorList>
    </citation>
    <scope>NUCLEOTIDE SEQUENCE [LARGE SCALE GENOMIC DNA]</scope>
    <source>
        <tissue evidence="2">Muscle</tissue>
    </source>
</reference>
<accession>A0A5B7G4R3</accession>
<keyword evidence="1" id="KW-1133">Transmembrane helix</keyword>
<proteinExistence type="predicted"/>
<dbReference type="EMBL" id="VSRR010010940">
    <property type="protein sequence ID" value="MPC52517.1"/>
    <property type="molecule type" value="Genomic_DNA"/>
</dbReference>
<dbReference type="Proteomes" id="UP000324222">
    <property type="component" value="Unassembled WGS sequence"/>
</dbReference>
<evidence type="ECO:0000313" key="2">
    <source>
        <dbReference type="EMBL" id="MPC52517.1"/>
    </source>
</evidence>
<keyword evidence="1" id="KW-0472">Membrane</keyword>
<gene>
    <name evidence="2" type="ORF">E2C01_046387</name>
</gene>